<evidence type="ECO:0000256" key="2">
    <source>
        <dbReference type="ARBA" id="ARBA00022898"/>
    </source>
</evidence>
<evidence type="ECO:0000256" key="5">
    <source>
        <dbReference type="ARBA" id="ARBA00023163"/>
    </source>
</evidence>
<name>A0A2P7AKF5_9HYPH</name>
<dbReference type="Gene3D" id="3.40.640.10">
    <property type="entry name" value="Type I PLP-dependent aspartate aminotransferase-like (Major domain)"/>
    <property type="match status" value="1"/>
</dbReference>
<feature type="region of interest" description="Disordered" evidence="6">
    <location>
        <begin position="1"/>
        <end position="30"/>
    </location>
</feature>
<feature type="domain" description="HTH gntR-type" evidence="7">
    <location>
        <begin position="44"/>
        <end position="112"/>
    </location>
</feature>
<reference evidence="9" key="1">
    <citation type="submission" date="2017-11" db="EMBL/GenBank/DDBJ databases">
        <authorList>
            <person name="Kuznetsova I."/>
            <person name="Sazanova A."/>
            <person name="Chirak E."/>
            <person name="Safronova V."/>
            <person name="Willems A."/>
        </authorList>
    </citation>
    <scope>NUCLEOTIDE SEQUENCE [LARGE SCALE GENOMIC DNA]</scope>
    <source>
        <strain evidence="9">PEPV15</strain>
    </source>
</reference>
<dbReference type="OrthoDB" id="9808770at2"/>
<evidence type="ECO:0000259" key="7">
    <source>
        <dbReference type="PROSITE" id="PS50949"/>
    </source>
</evidence>
<dbReference type="GO" id="GO:0030170">
    <property type="term" value="F:pyridoxal phosphate binding"/>
    <property type="evidence" value="ECO:0007669"/>
    <property type="project" value="InterPro"/>
</dbReference>
<dbReference type="InterPro" id="IPR004839">
    <property type="entry name" value="Aminotransferase_I/II_large"/>
</dbReference>
<dbReference type="InterPro" id="IPR015424">
    <property type="entry name" value="PyrdxlP-dep_Trfase"/>
</dbReference>
<sequence length="523" mass="58073">MKRPLSAGSSVHSISKEDPRMAQRPKSSQVSHLTGIQIDRGNDIPLYWQFYLELKRLLLTGAIQTGDALPSARSLAREFSCSRHTVATAFEYLQAEGLLSSSQGVGTFVVDTGTKPVAAAATSVARQPITISRFAQRLAEKQTGRDEQDPLQTFGIPDAGSFPFGQWTKAYANVWRDPSPALRTRIDHQGFVELRQSICKLLHRTRGITASPENVLITSGTTQSLYLLVQLLLEPGAQVVIEDPGRPKVEALLRASEIAVHAWPVDQEGLQLQKLEPPNNAIKAVIVTPSHHYPTGASLSLQRRLTLLDWAHRNNNWIFEDDYDGEILADGKPVAPLYSLGQSDRVVYMGTFSKSIHPQLRLGYIVARPDLIRELIKVRYYIDYFPSTHLQPVLANFIDDGSLERHLRKMRRLYRDRQNAFIGELRRQDPGFFLLSEFAPTLFLPLHFAAGADFVDDTVVAGQVRAASIPCFGLSSFYTSTPPDEGLIVGTSRLEAGDASTNVALILRAMAKAQSDCRRQVFT</sequence>
<comment type="similarity">
    <text evidence="1">In the C-terminal section; belongs to the class-I pyridoxal-phosphate-dependent aminotransferase family.</text>
</comment>
<proteinExistence type="inferred from homology"/>
<keyword evidence="2" id="KW-0663">Pyridoxal phosphate</keyword>
<evidence type="ECO:0000256" key="6">
    <source>
        <dbReference type="SAM" id="MobiDB-lite"/>
    </source>
</evidence>
<evidence type="ECO:0000256" key="1">
    <source>
        <dbReference type="ARBA" id="ARBA00005384"/>
    </source>
</evidence>
<keyword evidence="4" id="KW-0238">DNA-binding</keyword>
<evidence type="ECO:0000256" key="4">
    <source>
        <dbReference type="ARBA" id="ARBA00023125"/>
    </source>
</evidence>
<dbReference type="EMBL" id="PGGN01000008">
    <property type="protein sequence ID" value="PSH54684.1"/>
    <property type="molecule type" value="Genomic_DNA"/>
</dbReference>
<dbReference type="InterPro" id="IPR051446">
    <property type="entry name" value="HTH_trans_reg/aminotransferase"/>
</dbReference>
<organism evidence="8 9">
    <name type="scientific">Phyllobacterium endophyticum</name>
    <dbReference type="NCBI Taxonomy" id="1149773"/>
    <lineage>
        <taxon>Bacteria</taxon>
        <taxon>Pseudomonadati</taxon>
        <taxon>Pseudomonadota</taxon>
        <taxon>Alphaproteobacteria</taxon>
        <taxon>Hyphomicrobiales</taxon>
        <taxon>Phyllobacteriaceae</taxon>
        <taxon>Phyllobacterium</taxon>
    </lineage>
</organism>
<dbReference type="PANTHER" id="PTHR46577">
    <property type="entry name" value="HTH-TYPE TRANSCRIPTIONAL REGULATORY PROTEIN GABR"/>
    <property type="match status" value="1"/>
</dbReference>
<accession>A0A2P7AKF5</accession>
<evidence type="ECO:0000313" key="8">
    <source>
        <dbReference type="EMBL" id="PSH54684.1"/>
    </source>
</evidence>
<dbReference type="AlphaFoldDB" id="A0A2P7AKF5"/>
<dbReference type="InterPro" id="IPR015421">
    <property type="entry name" value="PyrdxlP-dep_Trfase_major"/>
</dbReference>
<dbReference type="InterPro" id="IPR000524">
    <property type="entry name" value="Tscrpt_reg_HTH_GntR"/>
</dbReference>
<dbReference type="CDD" id="cd07377">
    <property type="entry name" value="WHTH_GntR"/>
    <property type="match status" value="1"/>
</dbReference>
<dbReference type="Pfam" id="PF00392">
    <property type="entry name" value="GntR"/>
    <property type="match status" value="1"/>
</dbReference>
<dbReference type="SMART" id="SM00345">
    <property type="entry name" value="HTH_GNTR"/>
    <property type="match status" value="1"/>
</dbReference>
<dbReference type="Pfam" id="PF00155">
    <property type="entry name" value="Aminotran_1_2"/>
    <property type="match status" value="1"/>
</dbReference>
<dbReference type="Proteomes" id="UP000241158">
    <property type="component" value="Unassembled WGS sequence"/>
</dbReference>
<protein>
    <recommendedName>
        <fullName evidence="7">HTH gntR-type domain-containing protein</fullName>
    </recommendedName>
</protein>
<dbReference type="PROSITE" id="PS50949">
    <property type="entry name" value="HTH_GNTR"/>
    <property type="match status" value="1"/>
</dbReference>
<keyword evidence="5" id="KW-0804">Transcription</keyword>
<dbReference type="PANTHER" id="PTHR46577:SF1">
    <property type="entry name" value="HTH-TYPE TRANSCRIPTIONAL REGULATORY PROTEIN GABR"/>
    <property type="match status" value="1"/>
</dbReference>
<gene>
    <name evidence="8" type="ORF">CU100_26280</name>
</gene>
<dbReference type="GO" id="GO:0003677">
    <property type="term" value="F:DNA binding"/>
    <property type="evidence" value="ECO:0007669"/>
    <property type="project" value="UniProtKB-KW"/>
</dbReference>
<dbReference type="Gene3D" id="1.10.10.10">
    <property type="entry name" value="Winged helix-like DNA-binding domain superfamily/Winged helix DNA-binding domain"/>
    <property type="match status" value="1"/>
</dbReference>
<dbReference type="InterPro" id="IPR036388">
    <property type="entry name" value="WH-like_DNA-bd_sf"/>
</dbReference>
<comment type="caution">
    <text evidence="8">The sequence shown here is derived from an EMBL/GenBank/DDBJ whole genome shotgun (WGS) entry which is preliminary data.</text>
</comment>
<dbReference type="SUPFAM" id="SSF46785">
    <property type="entry name" value="Winged helix' DNA-binding domain"/>
    <property type="match status" value="1"/>
</dbReference>
<keyword evidence="3" id="KW-0805">Transcription regulation</keyword>
<keyword evidence="9" id="KW-1185">Reference proteome</keyword>
<dbReference type="GO" id="GO:0003700">
    <property type="term" value="F:DNA-binding transcription factor activity"/>
    <property type="evidence" value="ECO:0007669"/>
    <property type="project" value="InterPro"/>
</dbReference>
<dbReference type="PRINTS" id="PR00035">
    <property type="entry name" value="HTHGNTR"/>
</dbReference>
<dbReference type="SUPFAM" id="SSF53383">
    <property type="entry name" value="PLP-dependent transferases"/>
    <property type="match status" value="1"/>
</dbReference>
<dbReference type="CDD" id="cd00609">
    <property type="entry name" value="AAT_like"/>
    <property type="match status" value="1"/>
</dbReference>
<evidence type="ECO:0000256" key="3">
    <source>
        <dbReference type="ARBA" id="ARBA00023015"/>
    </source>
</evidence>
<dbReference type="InterPro" id="IPR036390">
    <property type="entry name" value="WH_DNA-bd_sf"/>
</dbReference>
<evidence type="ECO:0000313" key="9">
    <source>
        <dbReference type="Proteomes" id="UP000241158"/>
    </source>
</evidence>